<feature type="region of interest" description="Disordered" evidence="1">
    <location>
        <begin position="399"/>
        <end position="532"/>
    </location>
</feature>
<feature type="compositionally biased region" description="Low complexity" evidence="1">
    <location>
        <begin position="205"/>
        <end position="218"/>
    </location>
</feature>
<dbReference type="Proteomes" id="UP001176059">
    <property type="component" value="Unassembled WGS sequence"/>
</dbReference>
<feature type="compositionally biased region" description="Basic and acidic residues" evidence="1">
    <location>
        <begin position="55"/>
        <end position="73"/>
    </location>
</feature>
<name>A0AA38JB67_9AGAR</name>
<feature type="compositionally biased region" description="Polar residues" evidence="1">
    <location>
        <begin position="506"/>
        <end position="525"/>
    </location>
</feature>
<feature type="non-terminal residue" evidence="2">
    <location>
        <position position="1"/>
    </location>
</feature>
<feature type="region of interest" description="Disordered" evidence="1">
    <location>
        <begin position="789"/>
        <end position="846"/>
    </location>
</feature>
<protein>
    <submittedName>
        <fullName evidence="2">Uncharacterized protein</fullName>
    </submittedName>
</protein>
<feature type="region of interest" description="Disordered" evidence="1">
    <location>
        <begin position="619"/>
        <end position="749"/>
    </location>
</feature>
<proteinExistence type="predicted"/>
<feature type="compositionally biased region" description="Low complexity" evidence="1">
    <location>
        <begin position="645"/>
        <end position="658"/>
    </location>
</feature>
<sequence length="885" mass="95406">LQEVKEPRPHLLARARVKEVGVIPKLPPQGIQQNPNLLVNSVYVLIDSAKRKKSERFTNTKDEDVQKQAETKRPTLNPGPSTSQATSTNDNIVRMARPKPFAKKTAVTSMTTRTPKPEPEPRIAARNNPTSLDETDELDVKSPSRKYPHPQKTLPTARTLVDKSNSQLLAKVANQSSFVLNPDSPLAPRSQKKHNNAQSHGTSDLGKSGSLLKNSLNNVPVFMPSGSKIKTTHLPPASKSDVLQNSSVSAESNDIQPQPASPLPHITDAHVSQSSESANSSGALGPNQQASESVPQLKTNLQSSPEPLRPPVMREIVLSPGAIGRLQEFDEFLASLPPDSPAPPSLPWVALQVEEDELDVKSPSRKYPHPQKTLPTARTLVDKSNSQLLAKVANQSSFVLNPDSPLAPRSQKKHNNAQSHGTSDLGKSGSLLKNSLNNVPVFMPSGSKIKTTHLPPASKSDVLQNSSVSAESNDIQPQPASPLPHITDAHVSQSSESANSSGALGPNQQASESVPQLKTNLQSSPEPLRPPVMREIVLSPGAIGRLQEFDEFLASLPPDSPAPPSLPWVALQVEEDELDVKSPSRKYPHPQKTLPTARTLVDKSNSQLLAKVANQSSFVLNPDSPLAPRSQKKHNNAQSHGTSDLGKSGSLLKNSLNNVPVFMPSGSKIKTTHLPPASKSDVLQNSSVSAESNDIQPQPASPLPHITDAHVSQSSESANSSGALGPNQQASESVPQLKTNLQSSPEPLRPPVMREIVLSPIQQKVAVAPAFSAIFSAAVPSIILAVPSSSQKRGKAADGGARSRRLQMVHKRKHGRRRGLDESTFESRYSEAPPDSDSDPKSSSRQIYMNKRMLNEAIEAIQDSQDTYSIPKSDAEYWDVKGVYY</sequence>
<feature type="compositionally biased region" description="Polar residues" evidence="1">
    <location>
        <begin position="461"/>
        <end position="478"/>
    </location>
</feature>
<reference evidence="2" key="2">
    <citation type="journal article" date="2023" name="Proc. Natl. Acad. Sci. U.S.A.">
        <title>A global phylogenomic analysis of the shiitake genus Lentinula.</title>
        <authorList>
            <person name="Sierra-Patev S."/>
            <person name="Min B."/>
            <person name="Naranjo-Ortiz M."/>
            <person name="Looney B."/>
            <person name="Konkel Z."/>
            <person name="Slot J.C."/>
            <person name="Sakamoto Y."/>
            <person name="Steenwyk J.L."/>
            <person name="Rokas A."/>
            <person name="Carro J."/>
            <person name="Camarero S."/>
            <person name="Ferreira P."/>
            <person name="Molpeceres G."/>
            <person name="Ruiz-Duenas F.J."/>
            <person name="Serrano A."/>
            <person name="Henrissat B."/>
            <person name="Drula E."/>
            <person name="Hughes K.W."/>
            <person name="Mata J.L."/>
            <person name="Ishikawa N.K."/>
            <person name="Vargas-Isla R."/>
            <person name="Ushijima S."/>
            <person name="Smith C.A."/>
            <person name="Donoghue J."/>
            <person name="Ahrendt S."/>
            <person name="Andreopoulos W."/>
            <person name="He G."/>
            <person name="LaButti K."/>
            <person name="Lipzen A."/>
            <person name="Ng V."/>
            <person name="Riley R."/>
            <person name="Sandor L."/>
            <person name="Barry K."/>
            <person name="Martinez A.T."/>
            <person name="Xiao Y."/>
            <person name="Gibbons J.G."/>
            <person name="Terashima K."/>
            <person name="Grigoriev I.V."/>
            <person name="Hibbett D."/>
        </authorList>
    </citation>
    <scope>NUCLEOTIDE SEQUENCE</scope>
    <source>
        <strain evidence="2">ET3784</strain>
    </source>
</reference>
<feature type="region of interest" description="Disordered" evidence="1">
    <location>
        <begin position="49"/>
        <end position="157"/>
    </location>
</feature>
<feature type="compositionally biased region" description="Polar residues" evidence="1">
    <location>
        <begin position="241"/>
        <end position="258"/>
    </location>
</feature>
<evidence type="ECO:0000313" key="3">
    <source>
        <dbReference type="Proteomes" id="UP001176059"/>
    </source>
</evidence>
<feature type="compositionally biased region" description="Low complexity" evidence="1">
    <location>
        <begin position="492"/>
        <end position="501"/>
    </location>
</feature>
<feature type="compositionally biased region" description="Basic residues" evidence="1">
    <location>
        <begin position="802"/>
        <end position="817"/>
    </location>
</feature>
<feature type="region of interest" description="Disordered" evidence="1">
    <location>
        <begin position="179"/>
        <end position="312"/>
    </location>
</feature>
<reference evidence="2" key="1">
    <citation type="submission" date="2022-08" db="EMBL/GenBank/DDBJ databases">
        <authorList>
            <consortium name="DOE Joint Genome Institute"/>
            <person name="Min B."/>
            <person name="Sierra-Patev S."/>
            <person name="Naranjo-Ortiz M."/>
            <person name="Looney B."/>
            <person name="Konkel Z."/>
            <person name="Slot J.C."/>
            <person name="Sakamoto Y."/>
            <person name="Steenwyk J.L."/>
            <person name="Rokas A."/>
            <person name="Carro J."/>
            <person name="Camarero S."/>
            <person name="Ferreira P."/>
            <person name="Molpeceres G."/>
            <person name="Ruiz-duenas F.J."/>
            <person name="Serrano A."/>
            <person name="Henrissat B."/>
            <person name="Drula E."/>
            <person name="Hughes K.W."/>
            <person name="Mata J.L."/>
            <person name="Ishikawa N.K."/>
            <person name="Vargas-Isla R."/>
            <person name="Ushijima S."/>
            <person name="Smith C.A."/>
            <person name="Ahrendt S."/>
            <person name="Andreopoulos W."/>
            <person name="He G."/>
            <person name="LaButti K."/>
            <person name="Lipzen A."/>
            <person name="Ng V."/>
            <person name="Riley R."/>
            <person name="Sandor L."/>
            <person name="Barry K."/>
            <person name="Martinez A.T."/>
            <person name="Xiao Y."/>
            <person name="Gibbons J.G."/>
            <person name="Terashima K."/>
            <person name="Hibbett D.S."/>
            <person name="Grigoriev I.V."/>
        </authorList>
    </citation>
    <scope>NUCLEOTIDE SEQUENCE</scope>
    <source>
        <strain evidence="2">ET3784</strain>
    </source>
</reference>
<dbReference type="EMBL" id="JANVFO010000181">
    <property type="protein sequence ID" value="KAJ3709469.1"/>
    <property type="molecule type" value="Genomic_DNA"/>
</dbReference>
<keyword evidence="3" id="KW-1185">Reference proteome</keyword>
<feature type="compositionally biased region" description="Polar residues" evidence="1">
    <location>
        <begin position="286"/>
        <end position="305"/>
    </location>
</feature>
<feature type="compositionally biased region" description="Polar residues" evidence="1">
    <location>
        <begin position="726"/>
        <end position="745"/>
    </location>
</feature>
<feature type="compositionally biased region" description="Low complexity" evidence="1">
    <location>
        <begin position="425"/>
        <end position="438"/>
    </location>
</feature>
<comment type="caution">
    <text evidence="2">The sequence shown here is derived from an EMBL/GenBank/DDBJ whole genome shotgun (WGS) entry which is preliminary data.</text>
</comment>
<feature type="compositionally biased region" description="Low complexity" evidence="1">
    <location>
        <begin position="712"/>
        <end position="721"/>
    </location>
</feature>
<feature type="compositionally biased region" description="Low complexity" evidence="1">
    <location>
        <begin position="272"/>
        <end position="281"/>
    </location>
</feature>
<evidence type="ECO:0000256" key="1">
    <source>
        <dbReference type="SAM" id="MobiDB-lite"/>
    </source>
</evidence>
<accession>A0AA38JB67</accession>
<dbReference type="AlphaFoldDB" id="A0AA38JB67"/>
<evidence type="ECO:0000313" key="2">
    <source>
        <dbReference type="EMBL" id="KAJ3709469.1"/>
    </source>
</evidence>
<feature type="compositionally biased region" description="Polar residues" evidence="1">
    <location>
        <begin position="78"/>
        <end position="91"/>
    </location>
</feature>
<gene>
    <name evidence="2" type="ORF">DFJ43DRAFT_1044764</name>
</gene>
<feature type="compositionally biased region" description="Polar residues" evidence="1">
    <location>
        <begin position="681"/>
        <end position="698"/>
    </location>
</feature>
<organism evidence="2 3">
    <name type="scientific">Lentinula guzmanii</name>
    <dbReference type="NCBI Taxonomy" id="2804957"/>
    <lineage>
        <taxon>Eukaryota</taxon>
        <taxon>Fungi</taxon>
        <taxon>Dikarya</taxon>
        <taxon>Basidiomycota</taxon>
        <taxon>Agaricomycotina</taxon>
        <taxon>Agaricomycetes</taxon>
        <taxon>Agaricomycetidae</taxon>
        <taxon>Agaricales</taxon>
        <taxon>Marasmiineae</taxon>
        <taxon>Omphalotaceae</taxon>
        <taxon>Lentinula</taxon>
    </lineage>
</organism>